<dbReference type="RefSeq" id="WP_248669467.1">
    <property type="nucleotide sequence ID" value="NZ_JALPRX010000122.1"/>
</dbReference>
<accession>A0A9X1YCT3</accession>
<sequence length="174" mass="18435">MFRPSRRAAAVVAVALGLAALPAAAQQPQSYAGSAATGWTDLGGTREQCIATATAVVRGAGFIPDAVPPGNSTLFAGRNGDLAVVRCIADRRVISVTVHLLNEGDPLETVNRIVAAFTDGGQDSPPPGRQPPPQQPQFQQQQPYQPQPYQQQPYQQQPYQQQPGFGGKPPPSVR</sequence>
<proteinExistence type="predicted"/>
<feature type="region of interest" description="Disordered" evidence="1">
    <location>
        <begin position="117"/>
        <end position="174"/>
    </location>
</feature>
<protein>
    <submittedName>
        <fullName evidence="3">Uncharacterized protein</fullName>
    </submittedName>
</protein>
<feature type="compositionally biased region" description="Pro residues" evidence="1">
    <location>
        <begin position="124"/>
        <end position="135"/>
    </location>
</feature>
<reference evidence="3" key="1">
    <citation type="submission" date="2022-04" db="EMBL/GenBank/DDBJ databases">
        <title>Roseomonas acroporae sp. nov., isolated from coral Acropora digitifera.</title>
        <authorList>
            <person name="Sun H."/>
        </authorList>
    </citation>
    <scope>NUCLEOTIDE SEQUENCE</scope>
    <source>
        <strain evidence="3">NAR14</strain>
    </source>
</reference>
<gene>
    <name evidence="3" type="ORF">M0638_23895</name>
</gene>
<comment type="caution">
    <text evidence="3">The sequence shown here is derived from an EMBL/GenBank/DDBJ whole genome shotgun (WGS) entry which is preliminary data.</text>
</comment>
<organism evidence="3 4">
    <name type="scientific">Roseomonas acroporae</name>
    <dbReference type="NCBI Taxonomy" id="2937791"/>
    <lineage>
        <taxon>Bacteria</taxon>
        <taxon>Pseudomonadati</taxon>
        <taxon>Pseudomonadota</taxon>
        <taxon>Alphaproteobacteria</taxon>
        <taxon>Acetobacterales</taxon>
        <taxon>Roseomonadaceae</taxon>
        <taxon>Roseomonas</taxon>
    </lineage>
</organism>
<evidence type="ECO:0000313" key="3">
    <source>
        <dbReference type="EMBL" id="MCK8787417.1"/>
    </source>
</evidence>
<feature type="compositionally biased region" description="Low complexity" evidence="1">
    <location>
        <begin position="136"/>
        <end position="163"/>
    </location>
</feature>
<name>A0A9X1YCT3_9PROT</name>
<evidence type="ECO:0000313" key="4">
    <source>
        <dbReference type="Proteomes" id="UP001139516"/>
    </source>
</evidence>
<feature type="signal peptide" evidence="2">
    <location>
        <begin position="1"/>
        <end position="25"/>
    </location>
</feature>
<keyword evidence="4" id="KW-1185">Reference proteome</keyword>
<dbReference type="EMBL" id="JALPRX010000122">
    <property type="protein sequence ID" value="MCK8787417.1"/>
    <property type="molecule type" value="Genomic_DNA"/>
</dbReference>
<keyword evidence="2" id="KW-0732">Signal</keyword>
<evidence type="ECO:0000256" key="1">
    <source>
        <dbReference type="SAM" id="MobiDB-lite"/>
    </source>
</evidence>
<dbReference type="AlphaFoldDB" id="A0A9X1YCT3"/>
<feature type="chain" id="PRO_5040805234" evidence="2">
    <location>
        <begin position="26"/>
        <end position="174"/>
    </location>
</feature>
<evidence type="ECO:0000256" key="2">
    <source>
        <dbReference type="SAM" id="SignalP"/>
    </source>
</evidence>
<dbReference type="Proteomes" id="UP001139516">
    <property type="component" value="Unassembled WGS sequence"/>
</dbReference>